<organism evidence="1">
    <name type="scientific">Hexamita inflata</name>
    <dbReference type="NCBI Taxonomy" id="28002"/>
    <lineage>
        <taxon>Eukaryota</taxon>
        <taxon>Metamonada</taxon>
        <taxon>Diplomonadida</taxon>
        <taxon>Hexamitidae</taxon>
        <taxon>Hexamitinae</taxon>
        <taxon>Hexamita</taxon>
    </lineage>
</organism>
<reference evidence="2 3" key="2">
    <citation type="submission" date="2024-07" db="EMBL/GenBank/DDBJ databases">
        <authorList>
            <person name="Akdeniz Z."/>
        </authorList>
    </citation>
    <scope>NUCLEOTIDE SEQUENCE [LARGE SCALE GENOMIC DNA]</scope>
</reference>
<dbReference type="Proteomes" id="UP001642409">
    <property type="component" value="Unassembled WGS sequence"/>
</dbReference>
<comment type="caution">
    <text evidence="1">The sequence shown here is derived from an EMBL/GenBank/DDBJ whole genome shotgun (WGS) entry which is preliminary data.</text>
</comment>
<protein>
    <submittedName>
        <fullName evidence="2">Hypothetical_protein</fullName>
    </submittedName>
</protein>
<dbReference type="Gene3D" id="1.20.120.20">
    <property type="entry name" value="Apolipoprotein"/>
    <property type="match status" value="1"/>
</dbReference>
<name>A0AA86P8L0_9EUKA</name>
<sequence length="600" mass="67693">MAQLIMPSYQSKCDKYLLIDNVQYEYCQRDRALNLVNITNNFALSRHSSFLFINTEVTKNTQINASINYVNVFAVFGFHISKQRISDCDVDISVNFYVVSAALLCLQCELEISFSKLTFQARGQKVSGVLMRSDNLYISNTNIQFRVNSSQASGIINEVLQNITFQISDSAISGHNFGSKCGYLIGVLNIFIEINQKNLIVCSTDDTVGVLNSFYIVSELELFSCNICENGNVAYGICVSFLEWGIIQSNLTVSCQFPFEYQQEVCVCSEGYVINQSGCVNIIKGLQKLEAKNVNMSALNSIQFDFTEFNVLIQQITKDLEYAIAQNTSEVLNILKQLQNVVNSKISTHLLTRETVVQNVNDMLNNFVDMFNNNLDLNYQNISKQLNYLMNNLQTQININVTNLQKLVQNNQNELNTQIANNYSNVNLNLNNTQNQVQSILNEIISNTSNTNIQLQNIIKYNVSSTMLMINENANIMLNNISNLSKTSNQTVNNILLHITTANKSFTEQTQLMNNTISNIITNSNTISNSRLANLNIMDKNLQNQIHNLKNGTTGKIVSFKLCNITDSKGKTKIDVQCICINDECLQITKLDKKYLKKPK</sequence>
<keyword evidence="3" id="KW-1185">Reference proteome</keyword>
<evidence type="ECO:0000313" key="1">
    <source>
        <dbReference type="EMBL" id="CAI9933840.1"/>
    </source>
</evidence>
<dbReference type="EMBL" id="CATOUU010000551">
    <property type="protein sequence ID" value="CAI9933840.1"/>
    <property type="molecule type" value="Genomic_DNA"/>
</dbReference>
<evidence type="ECO:0000313" key="3">
    <source>
        <dbReference type="Proteomes" id="UP001642409"/>
    </source>
</evidence>
<reference evidence="1" key="1">
    <citation type="submission" date="2023-06" db="EMBL/GenBank/DDBJ databases">
        <authorList>
            <person name="Kurt Z."/>
        </authorList>
    </citation>
    <scope>NUCLEOTIDE SEQUENCE</scope>
</reference>
<proteinExistence type="predicted"/>
<dbReference type="AlphaFoldDB" id="A0AA86P8L0"/>
<accession>A0AA86P8L0</accession>
<dbReference type="SUPFAM" id="SSF58113">
    <property type="entry name" value="Apolipoprotein A-I"/>
    <property type="match status" value="1"/>
</dbReference>
<gene>
    <name evidence="1" type="ORF">HINF_LOCUS21485</name>
    <name evidence="2" type="ORF">HINF_LOCUS79068</name>
</gene>
<evidence type="ECO:0000313" key="2">
    <source>
        <dbReference type="EMBL" id="CAL6116462.1"/>
    </source>
</evidence>
<dbReference type="EMBL" id="CAXDID020001015">
    <property type="protein sequence ID" value="CAL6116462.1"/>
    <property type="molecule type" value="Genomic_DNA"/>
</dbReference>